<dbReference type="SUPFAM" id="SSF54523">
    <property type="entry name" value="Pili subunits"/>
    <property type="match status" value="1"/>
</dbReference>
<dbReference type="Pfam" id="PF07596">
    <property type="entry name" value="SBP_bac_10"/>
    <property type="match status" value="1"/>
</dbReference>
<sequence>MTSSDFPRRAFTLVELLVVIAIIGVLIALLLPAVQQAREAARRMQCTNNLKQFGLGLHNFHDTFGNLPAGGYGPNTPAMHDRMSGFVPLMPFLEQGAAYEQFNIDESVDHSSNATAIVTLLDVMFCPSRRSPTAAPSTSYYMPTCSRGDYAFSSGGEGSHCNTTDPKLFDGMFSQYTKMQFSQIVDGLSNTIAIGEKRVERRSDAETDSTLINMDGPAYRWGYHSTRNFKSPLSSPLLTSLSDLDANFGSSHAGRGVNFLFGDGSVHYIPQTVNWTVMQNLANRADGNPVTLP</sequence>
<dbReference type="InterPro" id="IPR011453">
    <property type="entry name" value="DUF1559"/>
</dbReference>
<dbReference type="OrthoDB" id="263324at2"/>
<organism evidence="3 4">
    <name type="scientific">Bremerella volcania</name>
    <dbReference type="NCBI Taxonomy" id="2527984"/>
    <lineage>
        <taxon>Bacteria</taxon>
        <taxon>Pseudomonadati</taxon>
        <taxon>Planctomycetota</taxon>
        <taxon>Planctomycetia</taxon>
        <taxon>Pirellulales</taxon>
        <taxon>Pirellulaceae</taxon>
        <taxon>Bremerella</taxon>
    </lineage>
</organism>
<evidence type="ECO:0000259" key="2">
    <source>
        <dbReference type="Pfam" id="PF07596"/>
    </source>
</evidence>
<dbReference type="PANTHER" id="PTHR30093:SF2">
    <property type="entry name" value="TYPE II SECRETION SYSTEM PROTEIN H"/>
    <property type="match status" value="1"/>
</dbReference>
<keyword evidence="4" id="KW-1185">Reference proteome</keyword>
<dbReference type="KEGG" id="bvo:Pan97_53720"/>
<dbReference type="Gene3D" id="3.30.700.10">
    <property type="entry name" value="Glycoprotein, Type 4 Pilin"/>
    <property type="match status" value="1"/>
</dbReference>
<dbReference type="AlphaFoldDB" id="A0A518CGF0"/>
<evidence type="ECO:0000313" key="3">
    <source>
        <dbReference type="EMBL" id="QDU78287.1"/>
    </source>
</evidence>
<dbReference type="InterPro" id="IPR045584">
    <property type="entry name" value="Pilin-like"/>
</dbReference>
<evidence type="ECO:0000256" key="1">
    <source>
        <dbReference type="SAM" id="Phobius"/>
    </source>
</evidence>
<dbReference type="RefSeq" id="WP_144977989.1">
    <property type="nucleotide sequence ID" value="NZ_CP036289.1"/>
</dbReference>
<keyword evidence="1" id="KW-1133">Transmembrane helix</keyword>
<accession>A0A518CGF0</accession>
<protein>
    <recommendedName>
        <fullName evidence="2">DUF1559 domain-containing protein</fullName>
    </recommendedName>
</protein>
<proteinExistence type="predicted"/>
<keyword evidence="1" id="KW-0472">Membrane</keyword>
<dbReference type="InterPro" id="IPR012902">
    <property type="entry name" value="N_methyl_site"/>
</dbReference>
<evidence type="ECO:0000313" key="4">
    <source>
        <dbReference type="Proteomes" id="UP000318626"/>
    </source>
</evidence>
<dbReference type="NCBIfam" id="TIGR02532">
    <property type="entry name" value="IV_pilin_GFxxxE"/>
    <property type="match status" value="1"/>
</dbReference>
<dbReference type="NCBIfam" id="TIGR04294">
    <property type="entry name" value="pre_pil_HX9DG"/>
    <property type="match status" value="1"/>
</dbReference>
<gene>
    <name evidence="3" type="ORF">Pan97_53720</name>
</gene>
<dbReference type="InterPro" id="IPR027558">
    <property type="entry name" value="Pre_pil_HX9DG_C"/>
</dbReference>
<dbReference type="EMBL" id="CP036289">
    <property type="protein sequence ID" value="QDU78287.1"/>
    <property type="molecule type" value="Genomic_DNA"/>
</dbReference>
<feature type="transmembrane region" description="Helical" evidence="1">
    <location>
        <begin position="12"/>
        <end position="34"/>
    </location>
</feature>
<keyword evidence="1" id="KW-0812">Transmembrane</keyword>
<name>A0A518CGF0_9BACT</name>
<dbReference type="Pfam" id="PF07963">
    <property type="entry name" value="N_methyl"/>
    <property type="match status" value="1"/>
</dbReference>
<dbReference type="Proteomes" id="UP000318626">
    <property type="component" value="Chromosome"/>
</dbReference>
<reference evidence="4" key="1">
    <citation type="submission" date="2019-02" db="EMBL/GenBank/DDBJ databases">
        <title>Deep-cultivation of Planctomycetes and their phenomic and genomic characterization uncovers novel biology.</title>
        <authorList>
            <person name="Wiegand S."/>
            <person name="Jogler M."/>
            <person name="Boedeker C."/>
            <person name="Pinto D."/>
            <person name="Vollmers J."/>
            <person name="Rivas-Marin E."/>
            <person name="Kohn T."/>
            <person name="Peeters S.H."/>
            <person name="Heuer A."/>
            <person name="Rast P."/>
            <person name="Oberbeckmann S."/>
            <person name="Bunk B."/>
            <person name="Jeske O."/>
            <person name="Meyerdierks A."/>
            <person name="Storesund J.E."/>
            <person name="Kallscheuer N."/>
            <person name="Luecker S."/>
            <person name="Lage O.M."/>
            <person name="Pohl T."/>
            <person name="Merkel B.J."/>
            <person name="Hornburger P."/>
            <person name="Mueller R.-W."/>
            <person name="Bruemmer F."/>
            <person name="Labrenz M."/>
            <person name="Spormann A.M."/>
            <person name="Op den Camp H."/>
            <person name="Overmann J."/>
            <person name="Amann R."/>
            <person name="Jetten M.S.M."/>
            <person name="Mascher T."/>
            <person name="Medema M.H."/>
            <person name="Devos D.P."/>
            <person name="Kaster A.-K."/>
            <person name="Ovreas L."/>
            <person name="Rohde M."/>
            <person name="Galperin M.Y."/>
            <person name="Jogler C."/>
        </authorList>
    </citation>
    <scope>NUCLEOTIDE SEQUENCE [LARGE SCALE GENOMIC DNA]</scope>
    <source>
        <strain evidence="4">Pan97</strain>
    </source>
</reference>
<dbReference type="PANTHER" id="PTHR30093">
    <property type="entry name" value="GENERAL SECRETION PATHWAY PROTEIN G"/>
    <property type="match status" value="1"/>
</dbReference>
<feature type="domain" description="DUF1559" evidence="2">
    <location>
        <begin position="35"/>
        <end position="274"/>
    </location>
</feature>